<dbReference type="UniPathway" id="UPA00245"/>
<dbReference type="PROSITE" id="PS51273">
    <property type="entry name" value="GATASE_TYPE_1"/>
    <property type="match status" value="1"/>
</dbReference>
<comment type="catalytic activity">
    <reaction evidence="7 10">
        <text>L-glutamine + H2O = L-glutamate + NH4(+)</text>
        <dbReference type="Rhea" id="RHEA:15889"/>
        <dbReference type="ChEBI" id="CHEBI:15377"/>
        <dbReference type="ChEBI" id="CHEBI:28938"/>
        <dbReference type="ChEBI" id="CHEBI:29985"/>
        <dbReference type="ChEBI" id="CHEBI:58359"/>
        <dbReference type="EC" id="3.5.1.2"/>
    </reaction>
</comment>
<evidence type="ECO:0000256" key="12">
    <source>
        <dbReference type="PIRSR" id="PIRSR005639-2"/>
    </source>
</evidence>
<dbReference type="HAMAP" id="MF_01615">
    <property type="entry name" value="PdxT"/>
    <property type="match status" value="1"/>
</dbReference>
<evidence type="ECO:0000313" key="13">
    <source>
        <dbReference type="EMBL" id="TYO97051.1"/>
    </source>
</evidence>
<feature type="active site" description="Nucleophile" evidence="10 11">
    <location>
        <position position="78"/>
    </location>
</feature>
<evidence type="ECO:0000256" key="1">
    <source>
        <dbReference type="ARBA" id="ARBA00008345"/>
    </source>
</evidence>
<keyword evidence="3 10" id="KW-0663">Pyridoxal phosphate</keyword>
<dbReference type="CDD" id="cd01749">
    <property type="entry name" value="GATase1_PB"/>
    <property type="match status" value="1"/>
</dbReference>
<dbReference type="EC" id="3.5.1.2" evidence="10"/>
<evidence type="ECO:0000256" key="10">
    <source>
        <dbReference type="HAMAP-Rule" id="MF_01615"/>
    </source>
</evidence>
<dbReference type="PROSITE" id="PS01236">
    <property type="entry name" value="PDXT_SNO_1"/>
    <property type="match status" value="1"/>
</dbReference>
<evidence type="ECO:0000256" key="5">
    <source>
        <dbReference type="ARBA" id="ARBA00023239"/>
    </source>
</evidence>
<dbReference type="PANTHER" id="PTHR31559">
    <property type="entry name" value="PYRIDOXAL 5'-PHOSPHATE SYNTHASE SUBUNIT SNO"/>
    <property type="match status" value="1"/>
</dbReference>
<evidence type="ECO:0000256" key="6">
    <source>
        <dbReference type="ARBA" id="ARBA00047992"/>
    </source>
</evidence>
<dbReference type="PROSITE" id="PS51130">
    <property type="entry name" value="PDXT_SNO_2"/>
    <property type="match status" value="1"/>
</dbReference>
<sequence length="193" mass="21307">MLVGVLALQGAFREHQRSLEKCGVSTCQVRKASELHSVDALVIPGGESTTMGKLMSEFELMKPILDLAHQGMPIFGTCAGLIMLAKQIRNSRQQTLGLMDIEVERNAYGRQVDSFETDLNIPVLGAEPLRAVFIRAPYITKVAEGVDVLAYCDDKIVCARQDRFLVAAFHPELTSDLRMHQYFISLIAAKTPA</sequence>
<dbReference type="PIRSF" id="PIRSF005639">
    <property type="entry name" value="Glut_amidoT_SNO"/>
    <property type="match status" value="1"/>
</dbReference>
<feature type="active site" description="Charge relay system" evidence="10 11">
    <location>
        <position position="170"/>
    </location>
</feature>
<keyword evidence="14" id="KW-1185">Reference proteome</keyword>
<name>A0A5S4ZVN3_9FIRM</name>
<evidence type="ECO:0000256" key="7">
    <source>
        <dbReference type="ARBA" id="ARBA00049534"/>
    </source>
</evidence>
<comment type="catalytic activity">
    <reaction evidence="6 10">
        <text>aldehydo-D-ribose 5-phosphate + D-glyceraldehyde 3-phosphate + L-glutamine = pyridoxal 5'-phosphate + L-glutamate + phosphate + 3 H2O + H(+)</text>
        <dbReference type="Rhea" id="RHEA:31507"/>
        <dbReference type="ChEBI" id="CHEBI:15377"/>
        <dbReference type="ChEBI" id="CHEBI:15378"/>
        <dbReference type="ChEBI" id="CHEBI:29985"/>
        <dbReference type="ChEBI" id="CHEBI:43474"/>
        <dbReference type="ChEBI" id="CHEBI:58273"/>
        <dbReference type="ChEBI" id="CHEBI:58359"/>
        <dbReference type="ChEBI" id="CHEBI:59776"/>
        <dbReference type="ChEBI" id="CHEBI:597326"/>
        <dbReference type="EC" id="4.3.3.6"/>
    </reaction>
</comment>
<dbReference type="NCBIfam" id="TIGR03800">
    <property type="entry name" value="PLP_synth_Pdx2"/>
    <property type="match status" value="1"/>
</dbReference>
<protein>
    <recommendedName>
        <fullName evidence="10">Pyridoxal 5'-phosphate synthase subunit PdxT</fullName>
        <ecNumber evidence="10">4.3.3.6</ecNumber>
    </recommendedName>
    <alternativeName>
        <fullName evidence="10">Pdx2</fullName>
    </alternativeName>
    <alternativeName>
        <fullName evidence="10">Pyridoxal 5'-phosphate synthase glutaminase subunit</fullName>
        <ecNumber evidence="10">3.5.1.2</ecNumber>
    </alternativeName>
</protein>
<dbReference type="GO" id="GO:0036381">
    <property type="term" value="F:pyridoxal 5'-phosphate synthase (glutamine hydrolysing) activity"/>
    <property type="evidence" value="ECO:0007669"/>
    <property type="project" value="UniProtKB-UniRule"/>
</dbReference>
<dbReference type="AlphaFoldDB" id="A0A5S4ZVN3"/>
<comment type="pathway">
    <text evidence="10">Cofactor biosynthesis; pyridoxal 5'-phosphate biosynthesis.</text>
</comment>
<evidence type="ECO:0000256" key="11">
    <source>
        <dbReference type="PIRSR" id="PIRSR005639-1"/>
    </source>
</evidence>
<dbReference type="GO" id="GO:0042823">
    <property type="term" value="P:pyridoxal phosphate biosynthetic process"/>
    <property type="evidence" value="ECO:0007669"/>
    <property type="project" value="UniProtKB-UniRule"/>
</dbReference>
<evidence type="ECO:0000313" key="14">
    <source>
        <dbReference type="Proteomes" id="UP000323166"/>
    </source>
</evidence>
<keyword evidence="5 10" id="KW-0456">Lyase</keyword>
<reference evidence="13 14" key="1">
    <citation type="submission" date="2019-07" db="EMBL/GenBank/DDBJ databases">
        <title>Genomic Encyclopedia of Type Strains, Phase I: the one thousand microbial genomes (KMG-I) project.</title>
        <authorList>
            <person name="Kyrpides N."/>
        </authorList>
    </citation>
    <scope>NUCLEOTIDE SEQUENCE [LARGE SCALE GENOMIC DNA]</scope>
    <source>
        <strain evidence="13 14">DSM 6562</strain>
    </source>
</reference>
<dbReference type="GO" id="GO:0005829">
    <property type="term" value="C:cytosol"/>
    <property type="evidence" value="ECO:0007669"/>
    <property type="project" value="TreeGrafter"/>
</dbReference>
<comment type="similarity">
    <text evidence="1 10">Belongs to the glutaminase PdxT/SNO family.</text>
</comment>
<dbReference type="EC" id="4.3.3.6" evidence="10"/>
<dbReference type="FunFam" id="3.40.50.880:FF:000010">
    <property type="entry name" value="uncharacterized protein LOC100176842 isoform X2"/>
    <property type="match status" value="1"/>
</dbReference>
<evidence type="ECO:0000256" key="9">
    <source>
        <dbReference type="ARBA" id="ARBA00064749"/>
    </source>
</evidence>
<feature type="active site" description="Charge relay system" evidence="10 11">
    <location>
        <position position="172"/>
    </location>
</feature>
<dbReference type="InterPro" id="IPR002161">
    <property type="entry name" value="PdxT/SNO"/>
</dbReference>
<organism evidence="13 14">
    <name type="scientific">Desulfallas thermosapovorans DSM 6562</name>
    <dbReference type="NCBI Taxonomy" id="1121431"/>
    <lineage>
        <taxon>Bacteria</taxon>
        <taxon>Bacillati</taxon>
        <taxon>Bacillota</taxon>
        <taxon>Clostridia</taxon>
        <taxon>Eubacteriales</taxon>
        <taxon>Desulfallaceae</taxon>
        <taxon>Desulfallas</taxon>
    </lineage>
</organism>
<evidence type="ECO:0000256" key="8">
    <source>
        <dbReference type="ARBA" id="ARBA00054599"/>
    </source>
</evidence>
<dbReference type="RefSeq" id="WP_166510901.1">
    <property type="nucleotide sequence ID" value="NZ_VNHM01000003.1"/>
</dbReference>
<dbReference type="GO" id="GO:0006543">
    <property type="term" value="P:L-glutamine catabolic process"/>
    <property type="evidence" value="ECO:0007669"/>
    <property type="project" value="UniProtKB-UniRule"/>
</dbReference>
<dbReference type="EMBL" id="VNHM01000003">
    <property type="protein sequence ID" value="TYO97051.1"/>
    <property type="molecule type" value="Genomic_DNA"/>
</dbReference>
<keyword evidence="2 10" id="KW-0378">Hydrolase</keyword>
<dbReference type="Pfam" id="PF01174">
    <property type="entry name" value="SNO"/>
    <property type="match status" value="1"/>
</dbReference>
<accession>A0A5S4ZVN3</accession>
<comment type="caution">
    <text evidence="13">The sequence shown here is derived from an EMBL/GenBank/DDBJ whole genome shotgun (WGS) entry which is preliminary data.</text>
</comment>
<feature type="binding site" evidence="10 12">
    <location>
        <begin position="46"/>
        <end position="48"/>
    </location>
    <ligand>
        <name>L-glutamine</name>
        <dbReference type="ChEBI" id="CHEBI:58359"/>
    </ligand>
</feature>
<evidence type="ECO:0000256" key="2">
    <source>
        <dbReference type="ARBA" id="ARBA00022801"/>
    </source>
</evidence>
<dbReference type="SUPFAM" id="SSF52317">
    <property type="entry name" value="Class I glutamine amidotransferase-like"/>
    <property type="match status" value="1"/>
</dbReference>
<gene>
    <name evidence="10" type="primary">pdxT</name>
    <name evidence="13" type="ORF">LX24_00869</name>
</gene>
<dbReference type="PANTHER" id="PTHR31559:SF0">
    <property type="entry name" value="PYRIDOXAL 5'-PHOSPHATE SYNTHASE SUBUNIT SNO1-RELATED"/>
    <property type="match status" value="1"/>
</dbReference>
<dbReference type="InterPro" id="IPR021196">
    <property type="entry name" value="PdxT/SNO_CS"/>
</dbReference>
<dbReference type="Gene3D" id="3.40.50.880">
    <property type="match status" value="1"/>
</dbReference>
<feature type="binding site" evidence="10 12">
    <location>
        <position position="105"/>
    </location>
    <ligand>
        <name>L-glutamine</name>
        <dbReference type="ChEBI" id="CHEBI:58359"/>
    </ligand>
</feature>
<dbReference type="Proteomes" id="UP000323166">
    <property type="component" value="Unassembled WGS sequence"/>
</dbReference>
<dbReference type="GO" id="GO:0008614">
    <property type="term" value="P:pyridoxine metabolic process"/>
    <property type="evidence" value="ECO:0007669"/>
    <property type="project" value="TreeGrafter"/>
</dbReference>
<keyword evidence="4 10" id="KW-0315">Glutamine amidotransferase</keyword>
<comment type="function">
    <text evidence="8 10">Catalyzes the hydrolysis of glutamine to glutamate and ammonia as part of the biosynthesis of pyridoxal 5'-phosphate. The resulting ammonia molecule is channeled to the active site of PdxS.</text>
</comment>
<feature type="binding site" evidence="10 12">
    <location>
        <begin position="134"/>
        <end position="135"/>
    </location>
    <ligand>
        <name>L-glutamine</name>
        <dbReference type="ChEBI" id="CHEBI:58359"/>
    </ligand>
</feature>
<evidence type="ECO:0000256" key="4">
    <source>
        <dbReference type="ARBA" id="ARBA00022962"/>
    </source>
</evidence>
<proteinExistence type="inferred from homology"/>
<dbReference type="GO" id="GO:0004359">
    <property type="term" value="F:glutaminase activity"/>
    <property type="evidence" value="ECO:0007669"/>
    <property type="project" value="UniProtKB-UniRule"/>
</dbReference>
<evidence type="ECO:0000256" key="3">
    <source>
        <dbReference type="ARBA" id="ARBA00022898"/>
    </source>
</evidence>
<dbReference type="GO" id="GO:1903600">
    <property type="term" value="C:glutaminase complex"/>
    <property type="evidence" value="ECO:0007669"/>
    <property type="project" value="TreeGrafter"/>
</dbReference>
<comment type="subunit">
    <text evidence="9 10">In the presence of PdxS, forms a dodecamer of heterodimers. Only shows activity in the heterodimer.</text>
</comment>
<dbReference type="InterPro" id="IPR029062">
    <property type="entry name" value="Class_I_gatase-like"/>
</dbReference>